<dbReference type="GO" id="GO:0008270">
    <property type="term" value="F:zinc ion binding"/>
    <property type="evidence" value="ECO:0007669"/>
    <property type="project" value="UniProtKB-UniRule"/>
</dbReference>
<keyword evidence="2 7" id="KW-0479">Metal-binding</keyword>
<feature type="binding site" evidence="7">
    <location>
        <position position="93"/>
    </location>
    <ligand>
        <name>4-imidazolone-5-propanoate</name>
        <dbReference type="ChEBI" id="CHEBI:77893"/>
    </ligand>
</feature>
<evidence type="ECO:0000259" key="8">
    <source>
        <dbReference type="Pfam" id="PF01979"/>
    </source>
</evidence>
<comment type="cofactor">
    <cofactor evidence="7">
        <name>Zn(2+)</name>
        <dbReference type="ChEBI" id="CHEBI:29105"/>
    </cofactor>
    <cofactor evidence="7">
        <name>Fe(3+)</name>
        <dbReference type="ChEBI" id="CHEBI:29034"/>
    </cofactor>
    <text evidence="7">Binds 1 zinc or iron ion per subunit.</text>
</comment>
<evidence type="ECO:0000256" key="5">
    <source>
        <dbReference type="ARBA" id="ARBA00022833"/>
    </source>
</evidence>
<keyword evidence="6 7" id="KW-0408">Iron</keyword>
<dbReference type="OrthoDB" id="9776455at2"/>
<dbReference type="STRING" id="768710.DesyoDRAFT_3975"/>
<dbReference type="GO" id="GO:0050480">
    <property type="term" value="F:imidazolonepropionase activity"/>
    <property type="evidence" value="ECO:0007669"/>
    <property type="project" value="UniProtKB-UniRule"/>
</dbReference>
<dbReference type="InterPro" id="IPR032466">
    <property type="entry name" value="Metal_Hydrolase"/>
</dbReference>
<dbReference type="GO" id="GO:0005506">
    <property type="term" value="F:iron ion binding"/>
    <property type="evidence" value="ECO:0007669"/>
    <property type="project" value="UniProtKB-UniRule"/>
</dbReference>
<keyword evidence="10" id="KW-1185">Reference proteome</keyword>
<evidence type="ECO:0000256" key="1">
    <source>
        <dbReference type="ARBA" id="ARBA00012864"/>
    </source>
</evidence>
<dbReference type="GO" id="GO:0019557">
    <property type="term" value="P:L-histidine catabolic process to glutamate and formate"/>
    <property type="evidence" value="ECO:0007669"/>
    <property type="project" value="UniProtKB-UniPathway"/>
</dbReference>
<keyword evidence="5 7" id="KW-0862">Zinc</keyword>
<keyword evidence="4 7" id="KW-0369">Histidine metabolism</keyword>
<dbReference type="Gene3D" id="3.20.20.140">
    <property type="entry name" value="Metal-dependent hydrolases"/>
    <property type="match status" value="1"/>
</dbReference>
<feature type="binding site" evidence="7">
    <location>
        <position position="86"/>
    </location>
    <ligand>
        <name>Zn(2+)</name>
        <dbReference type="ChEBI" id="CHEBI:29105"/>
    </ligand>
</feature>
<dbReference type="InterPro" id="IPR005920">
    <property type="entry name" value="HutI"/>
</dbReference>
<organism evidence="9 10">
    <name type="scientific">Desulfosporosinus youngiae DSM 17734</name>
    <dbReference type="NCBI Taxonomy" id="768710"/>
    <lineage>
        <taxon>Bacteria</taxon>
        <taxon>Bacillati</taxon>
        <taxon>Bacillota</taxon>
        <taxon>Clostridia</taxon>
        <taxon>Eubacteriales</taxon>
        <taxon>Desulfitobacteriaceae</taxon>
        <taxon>Desulfosporosinus</taxon>
    </lineage>
</organism>
<feature type="binding site" evidence="7">
    <location>
        <position position="254"/>
    </location>
    <ligand>
        <name>Zn(2+)</name>
        <dbReference type="ChEBI" id="CHEBI:29105"/>
    </ligand>
</feature>
<comment type="similarity">
    <text evidence="7">Belongs to the metallo-dependent hydrolases superfamily. HutI family.</text>
</comment>
<comment type="subcellular location">
    <subcellularLocation>
        <location evidence="7">Cytoplasm</location>
    </subcellularLocation>
</comment>
<evidence type="ECO:0000313" key="9">
    <source>
        <dbReference type="EMBL" id="EHQ90947.1"/>
    </source>
</evidence>
<dbReference type="RefSeq" id="WP_007785600.1">
    <property type="nucleotide sequence ID" value="NZ_CM001441.1"/>
</dbReference>
<accession>H5Y608</accession>
<comment type="function">
    <text evidence="7">Catalyzes the hydrolytic cleavage of the carbon-nitrogen bond in imidazolone-5-propanoate to yield N-formimidoyl-L-glutamate. It is the third step in the universal histidine degradation pathway.</text>
</comment>
<name>H5Y608_9FIRM</name>
<keyword evidence="7" id="KW-0963">Cytoplasm</keyword>
<dbReference type="GO" id="GO:0019556">
    <property type="term" value="P:L-histidine catabolic process to glutamate and formamide"/>
    <property type="evidence" value="ECO:0007669"/>
    <property type="project" value="UniProtKB-UniRule"/>
</dbReference>
<dbReference type="FunFam" id="3.20.20.140:FF:000007">
    <property type="entry name" value="Imidazolonepropionase"/>
    <property type="match status" value="1"/>
</dbReference>
<dbReference type="InterPro" id="IPR011059">
    <property type="entry name" value="Metal-dep_hydrolase_composite"/>
</dbReference>
<dbReference type="Pfam" id="PF01979">
    <property type="entry name" value="Amidohydro_1"/>
    <property type="match status" value="1"/>
</dbReference>
<feature type="binding site" evidence="7">
    <location>
        <position position="156"/>
    </location>
    <ligand>
        <name>N-formimidoyl-L-glutamate</name>
        <dbReference type="ChEBI" id="CHEBI:58928"/>
    </ligand>
</feature>
<feature type="binding site" evidence="7">
    <location>
        <position position="333"/>
    </location>
    <ligand>
        <name>4-imidazolone-5-propanoate</name>
        <dbReference type="ChEBI" id="CHEBI:77893"/>
    </ligand>
</feature>
<dbReference type="eggNOG" id="COG1228">
    <property type="taxonomic scope" value="Bacteria"/>
</dbReference>
<dbReference type="EMBL" id="CM001441">
    <property type="protein sequence ID" value="EHQ90947.1"/>
    <property type="molecule type" value="Genomic_DNA"/>
</dbReference>
<feature type="binding site" evidence="7">
    <location>
        <position position="328"/>
    </location>
    <ligand>
        <name>Zn(2+)</name>
        <dbReference type="ChEBI" id="CHEBI:29105"/>
    </ligand>
</feature>
<keyword evidence="3 7" id="KW-0378">Hydrolase</keyword>
<protein>
    <recommendedName>
        <fullName evidence="1 7">Imidazolonepropionase</fullName>
        <ecNumber evidence="1 7">3.5.2.7</ecNumber>
    </recommendedName>
    <alternativeName>
        <fullName evidence="7">Imidazolone-5-propionate hydrolase</fullName>
    </alternativeName>
</protein>
<dbReference type="SUPFAM" id="SSF51556">
    <property type="entry name" value="Metallo-dependent hydrolases"/>
    <property type="match status" value="1"/>
</dbReference>
<evidence type="ECO:0000256" key="7">
    <source>
        <dbReference type="HAMAP-Rule" id="MF_00372"/>
    </source>
</evidence>
<feature type="binding site" evidence="7">
    <location>
        <position position="332"/>
    </location>
    <ligand>
        <name>N-formimidoyl-L-glutamate</name>
        <dbReference type="ChEBI" id="CHEBI:58928"/>
    </ligand>
</feature>
<evidence type="ECO:0000256" key="4">
    <source>
        <dbReference type="ARBA" id="ARBA00022808"/>
    </source>
</evidence>
<feature type="binding site" evidence="7">
    <location>
        <position position="84"/>
    </location>
    <ligand>
        <name>Zn(2+)</name>
        <dbReference type="ChEBI" id="CHEBI:29105"/>
    </ligand>
</feature>
<dbReference type="HOGENOM" id="CLU_041647_0_1_9"/>
<dbReference type="SUPFAM" id="SSF51338">
    <property type="entry name" value="Composite domain of metallo-dependent hydrolases"/>
    <property type="match status" value="1"/>
</dbReference>
<dbReference type="HAMAP" id="MF_00372">
    <property type="entry name" value="HutI"/>
    <property type="match status" value="1"/>
</dbReference>
<evidence type="ECO:0000256" key="3">
    <source>
        <dbReference type="ARBA" id="ARBA00022801"/>
    </source>
</evidence>
<proteinExistence type="inferred from homology"/>
<feature type="domain" description="Amidohydrolase-related" evidence="8">
    <location>
        <begin position="75"/>
        <end position="416"/>
    </location>
</feature>
<dbReference type="PANTHER" id="PTHR42752">
    <property type="entry name" value="IMIDAZOLONEPROPIONASE"/>
    <property type="match status" value="1"/>
</dbReference>
<reference evidence="9 10" key="1">
    <citation type="submission" date="2011-11" db="EMBL/GenBank/DDBJ databases">
        <title>The Noncontiguous Finished genome of Desulfosporosinus youngiae DSM 17734.</title>
        <authorList>
            <consortium name="US DOE Joint Genome Institute (JGI-PGF)"/>
            <person name="Lucas S."/>
            <person name="Han J."/>
            <person name="Lapidus A."/>
            <person name="Cheng J.-F."/>
            <person name="Goodwin L."/>
            <person name="Pitluck S."/>
            <person name="Peters L."/>
            <person name="Ovchinnikova G."/>
            <person name="Lu M."/>
            <person name="Land M.L."/>
            <person name="Hauser L."/>
            <person name="Pester M."/>
            <person name="Spring S."/>
            <person name="Ollivier B."/>
            <person name="Rattei T."/>
            <person name="Klenk H.-P."/>
            <person name="Wagner M."/>
            <person name="Loy A."/>
            <person name="Woyke T.J."/>
        </authorList>
    </citation>
    <scope>NUCLEOTIDE SEQUENCE [LARGE SCALE GENOMIC DNA]</scope>
    <source>
        <strain evidence="9 10">DSM 17734</strain>
    </source>
</reference>
<feature type="binding site" evidence="7">
    <location>
        <position position="328"/>
    </location>
    <ligand>
        <name>Fe(3+)</name>
        <dbReference type="ChEBI" id="CHEBI:29034"/>
    </ligand>
</feature>
<dbReference type="CDD" id="cd01296">
    <property type="entry name" value="Imidazolone-5PH"/>
    <property type="match status" value="1"/>
</dbReference>
<dbReference type="PANTHER" id="PTHR42752:SF1">
    <property type="entry name" value="IMIDAZOLONEPROPIONASE-RELATED"/>
    <property type="match status" value="1"/>
</dbReference>
<evidence type="ECO:0000313" key="10">
    <source>
        <dbReference type="Proteomes" id="UP000005104"/>
    </source>
</evidence>
<dbReference type="UniPathway" id="UPA00379">
    <property type="reaction ID" value="UER00551"/>
</dbReference>
<evidence type="ECO:0000256" key="2">
    <source>
        <dbReference type="ARBA" id="ARBA00022723"/>
    </source>
</evidence>
<dbReference type="Proteomes" id="UP000005104">
    <property type="component" value="Chromosome"/>
</dbReference>
<dbReference type="EC" id="3.5.2.7" evidence="1 7"/>
<dbReference type="AlphaFoldDB" id="H5Y608"/>
<feature type="binding site" evidence="7">
    <location>
        <position position="254"/>
    </location>
    <ligand>
        <name>Fe(3+)</name>
        <dbReference type="ChEBI" id="CHEBI:29034"/>
    </ligand>
</feature>
<sequence length="420" mass="45739">MNKKPDLLIKNIGLLATPQGNRSLAGTDQRQIKYIKNAYILVSGQDIVELGEDHELPSQNISADNITIIDAQGLLVTPGLVDAHTHLVFSGWRQKELALKLQGVPYLEILKMGGGILNTVRHTREADLAELIKNGEVKIRRMLAHGTTTCEAKSGYGLNFADEIKSLKAAVELNKLGIIDIVSTFLAAHAIPEEYKNNKEEYIRLIMEEMIPVVSENRLAEFCDVFCEEGVFSLEESRLILECGRKYGLMPKMHADEINPLNGAGLAAELEAISADHLIQATDAGIDEMAKKGTIAVLLPGTSFYLGENFARARTMIDKGIPVAVASDFNPGSNPNESLQLPMNIACLKYKMLPGEVLTAVTLNAAAAINRAAAIGSIEVGKKADIVIWDAPDLAYIFYRYGTNQVKMVIKNGKLVGQGN</sequence>
<evidence type="ECO:0000256" key="6">
    <source>
        <dbReference type="ARBA" id="ARBA00023004"/>
    </source>
</evidence>
<gene>
    <name evidence="7" type="primary">hutI</name>
    <name evidence="9" type="ORF">DesyoDRAFT_3975</name>
</gene>
<feature type="binding site" evidence="7">
    <location>
        <position position="330"/>
    </location>
    <ligand>
        <name>N-formimidoyl-L-glutamate</name>
        <dbReference type="ChEBI" id="CHEBI:58928"/>
    </ligand>
</feature>
<feature type="binding site" evidence="7">
    <location>
        <position position="84"/>
    </location>
    <ligand>
        <name>Fe(3+)</name>
        <dbReference type="ChEBI" id="CHEBI:29034"/>
    </ligand>
</feature>
<feature type="binding site" evidence="7">
    <location>
        <position position="257"/>
    </location>
    <ligand>
        <name>4-imidazolone-5-propanoate</name>
        <dbReference type="ChEBI" id="CHEBI:77893"/>
    </ligand>
</feature>
<feature type="binding site" evidence="7">
    <location>
        <position position="86"/>
    </location>
    <ligand>
        <name>Fe(3+)</name>
        <dbReference type="ChEBI" id="CHEBI:29034"/>
    </ligand>
</feature>
<feature type="binding site" evidence="7">
    <location>
        <position position="156"/>
    </location>
    <ligand>
        <name>4-imidazolone-5-propanoate</name>
        <dbReference type="ChEBI" id="CHEBI:77893"/>
    </ligand>
</feature>
<dbReference type="Gene3D" id="2.30.40.10">
    <property type="entry name" value="Urease, subunit C, domain 1"/>
    <property type="match status" value="1"/>
</dbReference>
<dbReference type="GO" id="GO:0005737">
    <property type="term" value="C:cytoplasm"/>
    <property type="evidence" value="ECO:0007669"/>
    <property type="project" value="UniProtKB-SubCell"/>
</dbReference>
<feature type="binding site" evidence="7">
    <location>
        <position position="189"/>
    </location>
    <ligand>
        <name>4-imidazolone-5-propanoate</name>
        <dbReference type="ChEBI" id="CHEBI:77893"/>
    </ligand>
</feature>
<comment type="pathway">
    <text evidence="7">Amino-acid degradation; L-histidine degradation into L-glutamate; N-formimidoyl-L-glutamate from L-histidine: step 3/3.</text>
</comment>
<dbReference type="NCBIfam" id="TIGR01224">
    <property type="entry name" value="hutI"/>
    <property type="match status" value="1"/>
</dbReference>
<comment type="catalytic activity">
    <reaction evidence="7">
        <text>4-imidazolone-5-propanoate + H2O = N-formimidoyl-L-glutamate</text>
        <dbReference type="Rhea" id="RHEA:23660"/>
        <dbReference type="ChEBI" id="CHEBI:15377"/>
        <dbReference type="ChEBI" id="CHEBI:58928"/>
        <dbReference type="ChEBI" id="CHEBI:77893"/>
        <dbReference type="EC" id="3.5.2.7"/>
    </reaction>
</comment>
<dbReference type="InterPro" id="IPR006680">
    <property type="entry name" value="Amidohydro-rel"/>
</dbReference>